<dbReference type="PRINTS" id="PR00153">
    <property type="entry name" value="CSAPPISMRASE"/>
</dbReference>
<dbReference type="PANTHER" id="PTHR45625">
    <property type="entry name" value="PEPTIDYL-PROLYL CIS-TRANS ISOMERASE-RELATED"/>
    <property type="match status" value="1"/>
</dbReference>
<dbReference type="Gene3D" id="2.130.10.10">
    <property type="entry name" value="YVTN repeat-like/Quinoprotein amine dehydrogenase"/>
    <property type="match status" value="2"/>
</dbReference>
<dbReference type="SUPFAM" id="SSF50891">
    <property type="entry name" value="Cyclophilin-like"/>
    <property type="match status" value="1"/>
</dbReference>
<gene>
    <name evidence="8" type="primary">LOC100206689</name>
</gene>
<sequence length="609" mass="69638">MNTDENLKRKSEEEGDEEGFIGPPVPIIKKKKKLEFEQIYLKNLPSCDNYEKSYMHRDVVTHVEVTTNNFIITASMDGHVKFWKKKEGDIEFVKHFRAHLGAIEDVSSSVDGTLYATIGMDKALKIFDVINFDMINMIKLNYHPSLCEWLFKKGDPISAIAISEKEGNVIYIYDGRGESKLLTTQSIHFKPITAMKYNPVYDVMISADESGMLEYWSGQKQDFLFPKNVKFEFKTDTDLFHFVANKTYVTSISFSKDGNQFVTKSMDKKVCVFRFLTGKKTKVLVESLKTLTATQQEKQVLPNMEFGRRVAIERELEKSEAFKQVNPVFDETGYFILYSTILGIKVVNLVTNTCVKFIGMKDNVRFLNIGLYQGNPNKISSSFTLEMTASDNPSLDKISADPCLICTGFKKNRFYILSRRDPDQDQSDRDIFNEKPSRDEIVAATQETTVKCLAENVVMHTTMGDIHLKLYPKECPKTVENFVTHCRNNYYNNHIFHRVIKQFMIQTGDPIGDGTGGKSIWGGEFEDEFHHTLRHDRAYTLSMANAGPNTNGSQFFITVIPTPWLDNKHTIFGRVVKGMDVCQAISLVKTFPKNDKPREDVKIINMVVK</sequence>
<proteinExistence type="predicted"/>
<dbReference type="InterPro" id="IPR036322">
    <property type="entry name" value="WD40_repeat_dom_sf"/>
</dbReference>
<dbReference type="InterPro" id="IPR044666">
    <property type="entry name" value="Cyclophilin_A-like"/>
</dbReference>
<dbReference type="RefSeq" id="XP_065674535.1">
    <property type="nucleotide sequence ID" value="XM_065818463.1"/>
</dbReference>
<keyword evidence="3 8" id="KW-0413">Isomerase</keyword>
<evidence type="ECO:0000259" key="6">
    <source>
        <dbReference type="PROSITE" id="PS50072"/>
    </source>
</evidence>
<dbReference type="Pfam" id="PF00160">
    <property type="entry name" value="Pro_isomerase"/>
    <property type="match status" value="1"/>
</dbReference>
<reference evidence="8" key="1">
    <citation type="submission" date="2025-08" db="UniProtKB">
        <authorList>
            <consortium name="RefSeq"/>
        </authorList>
    </citation>
    <scope>IDENTIFICATION</scope>
</reference>
<feature type="domain" description="PPIase cyclophilin-type" evidence="6">
    <location>
        <begin position="453"/>
        <end position="608"/>
    </location>
</feature>
<dbReference type="InterPro" id="IPR001680">
    <property type="entry name" value="WD40_rpt"/>
</dbReference>
<evidence type="ECO:0000256" key="1">
    <source>
        <dbReference type="ARBA" id="ARBA00013194"/>
    </source>
</evidence>
<dbReference type="SUPFAM" id="SSF50978">
    <property type="entry name" value="WD40 repeat-like"/>
    <property type="match status" value="1"/>
</dbReference>
<accession>A0ABM4DJ50</accession>
<evidence type="ECO:0000313" key="7">
    <source>
        <dbReference type="Proteomes" id="UP001652625"/>
    </source>
</evidence>
<protein>
    <recommendedName>
        <fullName evidence="1">peptidylprolyl isomerase</fullName>
        <ecNumber evidence="1">5.2.1.8</ecNumber>
    </recommendedName>
</protein>
<evidence type="ECO:0000256" key="3">
    <source>
        <dbReference type="ARBA" id="ARBA00023235"/>
    </source>
</evidence>
<feature type="region of interest" description="Disordered" evidence="5">
    <location>
        <begin position="1"/>
        <end position="22"/>
    </location>
</feature>
<dbReference type="SMART" id="SM00320">
    <property type="entry name" value="WD40"/>
    <property type="match status" value="4"/>
</dbReference>
<keyword evidence="4" id="KW-0853">WD repeat</keyword>
<dbReference type="InterPro" id="IPR029000">
    <property type="entry name" value="Cyclophilin-like_dom_sf"/>
</dbReference>
<dbReference type="EC" id="5.2.1.8" evidence="1"/>
<feature type="compositionally biased region" description="Basic and acidic residues" evidence="5">
    <location>
        <begin position="1"/>
        <end position="12"/>
    </location>
</feature>
<organism evidence="7 8">
    <name type="scientific">Hydra vulgaris</name>
    <name type="common">Hydra</name>
    <name type="synonym">Hydra attenuata</name>
    <dbReference type="NCBI Taxonomy" id="6087"/>
    <lineage>
        <taxon>Eukaryota</taxon>
        <taxon>Metazoa</taxon>
        <taxon>Cnidaria</taxon>
        <taxon>Hydrozoa</taxon>
        <taxon>Hydroidolina</taxon>
        <taxon>Anthoathecata</taxon>
        <taxon>Aplanulata</taxon>
        <taxon>Hydridae</taxon>
        <taxon>Hydra</taxon>
    </lineage>
</organism>
<dbReference type="Pfam" id="PF00400">
    <property type="entry name" value="WD40"/>
    <property type="match status" value="3"/>
</dbReference>
<name>A0ABM4DJ50_HYDVU</name>
<dbReference type="InterPro" id="IPR002130">
    <property type="entry name" value="Cyclophilin-type_PPIase_dom"/>
</dbReference>
<dbReference type="Proteomes" id="UP001652625">
    <property type="component" value="Chromosome 14"/>
</dbReference>
<dbReference type="Gene3D" id="2.40.100.10">
    <property type="entry name" value="Cyclophilin-like"/>
    <property type="match status" value="1"/>
</dbReference>
<dbReference type="PROSITE" id="PS50082">
    <property type="entry name" value="WD_REPEATS_2"/>
    <property type="match status" value="1"/>
</dbReference>
<keyword evidence="7" id="KW-1185">Reference proteome</keyword>
<dbReference type="GO" id="GO:0016853">
    <property type="term" value="F:isomerase activity"/>
    <property type="evidence" value="ECO:0007669"/>
    <property type="project" value="UniProtKB-KW"/>
</dbReference>
<dbReference type="CDD" id="cd01927">
    <property type="entry name" value="cyclophilin_WD40"/>
    <property type="match status" value="1"/>
</dbReference>
<evidence type="ECO:0000256" key="4">
    <source>
        <dbReference type="PROSITE-ProRule" id="PRU00221"/>
    </source>
</evidence>
<dbReference type="PANTHER" id="PTHR45625:SF4">
    <property type="entry name" value="PEPTIDYLPROLYL ISOMERASE DOMAIN AND WD REPEAT-CONTAINING PROTEIN 1"/>
    <property type="match status" value="1"/>
</dbReference>
<keyword evidence="2" id="KW-0697">Rotamase</keyword>
<dbReference type="InterPro" id="IPR015943">
    <property type="entry name" value="WD40/YVTN_repeat-like_dom_sf"/>
</dbReference>
<evidence type="ECO:0000256" key="5">
    <source>
        <dbReference type="SAM" id="MobiDB-lite"/>
    </source>
</evidence>
<dbReference type="PROSITE" id="PS50072">
    <property type="entry name" value="CSA_PPIASE_2"/>
    <property type="match status" value="1"/>
</dbReference>
<evidence type="ECO:0000313" key="8">
    <source>
        <dbReference type="RefSeq" id="XP_065674535.1"/>
    </source>
</evidence>
<evidence type="ECO:0000256" key="2">
    <source>
        <dbReference type="ARBA" id="ARBA00023110"/>
    </source>
</evidence>
<feature type="repeat" description="WD" evidence="4">
    <location>
        <begin position="53"/>
        <end position="93"/>
    </location>
</feature>
<dbReference type="GeneID" id="100206689"/>